<dbReference type="EMBL" id="JBHRSX010000102">
    <property type="protein sequence ID" value="MFC3204564.1"/>
    <property type="molecule type" value="Genomic_DNA"/>
</dbReference>
<dbReference type="RefSeq" id="WP_123324317.1">
    <property type="nucleotide sequence ID" value="NZ_JBHRSX010000102.1"/>
</dbReference>
<protein>
    <submittedName>
        <fullName evidence="2">YqcC family protein</fullName>
    </submittedName>
</protein>
<proteinExistence type="predicted"/>
<dbReference type="PANTHER" id="PTHR39586">
    <property type="entry name" value="CYTOPLASMIC PROTEIN-RELATED"/>
    <property type="match status" value="1"/>
</dbReference>
<keyword evidence="3" id="KW-1185">Reference proteome</keyword>
<accession>A0ABV7K2T5</accession>
<comment type="caution">
    <text evidence="2">The sequence shown here is derived from an EMBL/GenBank/DDBJ whole genome shotgun (WGS) entry which is preliminary data.</text>
</comment>
<dbReference type="InterPro" id="IPR036814">
    <property type="entry name" value="YqcC-like_sf"/>
</dbReference>
<reference evidence="3" key="1">
    <citation type="journal article" date="2019" name="Int. J. Syst. Evol. Microbiol.">
        <title>The Global Catalogue of Microorganisms (GCM) 10K type strain sequencing project: providing services to taxonomists for standard genome sequencing and annotation.</title>
        <authorList>
            <consortium name="The Broad Institute Genomics Platform"/>
            <consortium name="The Broad Institute Genome Sequencing Center for Infectious Disease"/>
            <person name="Wu L."/>
            <person name="Ma J."/>
        </authorList>
    </citation>
    <scope>NUCLEOTIDE SEQUENCE [LARGE SCALE GENOMIC DNA]</scope>
    <source>
        <strain evidence="3">KCTC 52449</strain>
    </source>
</reference>
<dbReference type="Gene3D" id="1.20.1440.40">
    <property type="entry name" value="YqcC-like"/>
    <property type="match status" value="1"/>
</dbReference>
<dbReference type="Pfam" id="PF04287">
    <property type="entry name" value="DUF446"/>
    <property type="match status" value="1"/>
</dbReference>
<gene>
    <name evidence="2" type="ORF">ACFOEW_22380</name>
</gene>
<dbReference type="InterPro" id="IPR007384">
    <property type="entry name" value="UCP006257"/>
</dbReference>
<dbReference type="PANTHER" id="PTHR39586:SF1">
    <property type="entry name" value="CYTOPLASMIC PROTEIN"/>
    <property type="match status" value="1"/>
</dbReference>
<evidence type="ECO:0000313" key="2">
    <source>
        <dbReference type="EMBL" id="MFC3204564.1"/>
    </source>
</evidence>
<dbReference type="Proteomes" id="UP001595477">
    <property type="component" value="Unassembled WGS sequence"/>
</dbReference>
<name>A0ABV7K2T5_9ALTE</name>
<evidence type="ECO:0000259" key="1">
    <source>
        <dbReference type="Pfam" id="PF04287"/>
    </source>
</evidence>
<dbReference type="InterPro" id="IPR023376">
    <property type="entry name" value="YqcC-like_dom"/>
</dbReference>
<evidence type="ECO:0000313" key="3">
    <source>
        <dbReference type="Proteomes" id="UP001595477"/>
    </source>
</evidence>
<organism evidence="2 3">
    <name type="scientific">Alteromonas oceani</name>
    <dbReference type="NCBI Taxonomy" id="2071609"/>
    <lineage>
        <taxon>Bacteria</taxon>
        <taxon>Pseudomonadati</taxon>
        <taxon>Pseudomonadota</taxon>
        <taxon>Gammaproteobacteria</taxon>
        <taxon>Alteromonadales</taxon>
        <taxon>Alteromonadaceae</taxon>
        <taxon>Alteromonas/Salinimonas group</taxon>
        <taxon>Alteromonas</taxon>
    </lineage>
</organism>
<dbReference type="SUPFAM" id="SSF158452">
    <property type="entry name" value="YqcC-like"/>
    <property type="match status" value="1"/>
</dbReference>
<sequence>MIHDPKSIEQGSDLLFELEEILKAAGLWSAVTPPQEALVSQQPFACDTLAFEQWLQFIFIPRLQALLKTNTLPPTMQIQPMAEVTWQGKHLPVQRVLARFDSWSQSHHG</sequence>
<feature type="domain" description="YqcC-like" evidence="1">
    <location>
        <begin position="13"/>
        <end position="99"/>
    </location>
</feature>